<feature type="transmembrane region" description="Helical" evidence="1">
    <location>
        <begin position="6"/>
        <end position="25"/>
    </location>
</feature>
<organism evidence="2 3">
    <name type="scientific">Adhaeribacter swui</name>
    <dbReference type="NCBI Taxonomy" id="2086471"/>
    <lineage>
        <taxon>Bacteria</taxon>
        <taxon>Pseudomonadati</taxon>
        <taxon>Bacteroidota</taxon>
        <taxon>Cytophagia</taxon>
        <taxon>Cytophagales</taxon>
        <taxon>Hymenobacteraceae</taxon>
        <taxon>Adhaeribacter</taxon>
    </lineage>
</organism>
<evidence type="ECO:0000313" key="2">
    <source>
        <dbReference type="EMBL" id="QNF33197.1"/>
    </source>
</evidence>
<keyword evidence="1" id="KW-0472">Membrane</keyword>
<sequence>MKGINMTIGIVIGFTVIIFLGFLMLKGRTTQASPNISDKVLETKNQTVPDLPVGFGYKCMWFAVKTDDKAKIARILGIKNVKECNWKVGIEKAYAGSIFITPAIDGWTLSCGVGLPHDGSEESIYEVKELLQILSKEFGEAQFFSTHRIVEYHCWMKATDGKVSRVYSYLGESGENILIEGTPIGFEKSLKLANTFSDEAKDNKYFEREDITWADEELVMKIAGEWSIDPSQLDKRKDVAPSLGLLGQK</sequence>
<dbReference type="KEGG" id="aswu:HUW51_10835"/>
<protein>
    <submittedName>
        <fullName evidence="2">Uncharacterized protein</fullName>
    </submittedName>
</protein>
<dbReference type="EMBL" id="CP055156">
    <property type="protein sequence ID" value="QNF33197.1"/>
    <property type="molecule type" value="Genomic_DNA"/>
</dbReference>
<dbReference type="RefSeq" id="WP_185274049.1">
    <property type="nucleotide sequence ID" value="NZ_CP055156.1"/>
</dbReference>
<proteinExistence type="predicted"/>
<evidence type="ECO:0000313" key="3">
    <source>
        <dbReference type="Proteomes" id="UP000515237"/>
    </source>
</evidence>
<name>A0A7G7G7R3_9BACT</name>
<keyword evidence="1" id="KW-0812">Transmembrane</keyword>
<dbReference type="AlphaFoldDB" id="A0A7G7G7R3"/>
<keyword evidence="1" id="KW-1133">Transmembrane helix</keyword>
<accession>A0A7G7G7R3</accession>
<keyword evidence="3" id="KW-1185">Reference proteome</keyword>
<dbReference type="Proteomes" id="UP000515237">
    <property type="component" value="Chromosome"/>
</dbReference>
<evidence type="ECO:0000256" key="1">
    <source>
        <dbReference type="SAM" id="Phobius"/>
    </source>
</evidence>
<reference evidence="2 3" key="1">
    <citation type="journal article" date="2018" name="Int. J. Syst. Evol. Microbiol.">
        <title>Adhaeribacter swui sp. nov., isolated from wet mud.</title>
        <authorList>
            <person name="Kim D.U."/>
            <person name="Kim K.W."/>
            <person name="Kang M.S."/>
            <person name="Kim J.Y."/>
            <person name="Jang J.H."/>
            <person name="Kim M.K."/>
        </authorList>
    </citation>
    <scope>NUCLEOTIDE SEQUENCE [LARGE SCALE GENOMIC DNA]</scope>
    <source>
        <strain evidence="2 3">KCTC 52873</strain>
    </source>
</reference>
<gene>
    <name evidence="2" type="ORF">HUW51_10835</name>
</gene>